<proteinExistence type="predicted"/>
<dbReference type="Pfam" id="PF08263">
    <property type="entry name" value="LRRNT_2"/>
    <property type="match status" value="1"/>
</dbReference>
<keyword evidence="8" id="KW-0675">Receptor</keyword>
<feature type="signal peptide" evidence="10">
    <location>
        <begin position="1"/>
        <end position="25"/>
    </location>
</feature>
<evidence type="ECO:0000256" key="10">
    <source>
        <dbReference type="SAM" id="SignalP"/>
    </source>
</evidence>
<gene>
    <name evidence="12" type="ORF">SVIM_LOCUS319144</name>
</gene>
<dbReference type="PANTHER" id="PTHR48061:SF46">
    <property type="entry name" value="LEUCINE-RICH REPEAT-CONTAINING N-TERMINAL PLANT-TYPE DOMAIN-CONTAINING PROTEIN"/>
    <property type="match status" value="1"/>
</dbReference>
<keyword evidence="6" id="KW-1133">Transmembrane helix</keyword>
<keyword evidence="2" id="KW-0433">Leucine-rich repeat</keyword>
<accession>A0A6N2M819</accession>
<keyword evidence="4 10" id="KW-0732">Signal</keyword>
<evidence type="ECO:0000256" key="6">
    <source>
        <dbReference type="ARBA" id="ARBA00022989"/>
    </source>
</evidence>
<evidence type="ECO:0000256" key="3">
    <source>
        <dbReference type="ARBA" id="ARBA00022692"/>
    </source>
</evidence>
<dbReference type="SUPFAM" id="SSF52058">
    <property type="entry name" value="L domain-like"/>
    <property type="match status" value="1"/>
</dbReference>
<evidence type="ECO:0000313" key="12">
    <source>
        <dbReference type="EMBL" id="VFU48574.1"/>
    </source>
</evidence>
<evidence type="ECO:0000256" key="9">
    <source>
        <dbReference type="ARBA" id="ARBA00023180"/>
    </source>
</evidence>
<evidence type="ECO:0000256" key="8">
    <source>
        <dbReference type="ARBA" id="ARBA00023170"/>
    </source>
</evidence>
<keyword evidence="5" id="KW-0677">Repeat</keyword>
<keyword evidence="9" id="KW-0325">Glycoprotein</keyword>
<dbReference type="InterPro" id="IPR013210">
    <property type="entry name" value="LRR_N_plant-typ"/>
</dbReference>
<protein>
    <recommendedName>
        <fullName evidence="11">Leucine-rich repeat-containing N-terminal plant-type domain-containing protein</fullName>
    </recommendedName>
</protein>
<dbReference type="GO" id="GO:0016020">
    <property type="term" value="C:membrane"/>
    <property type="evidence" value="ECO:0007669"/>
    <property type="project" value="UniProtKB-SubCell"/>
</dbReference>
<name>A0A6N2M819_SALVM</name>
<evidence type="ECO:0000256" key="7">
    <source>
        <dbReference type="ARBA" id="ARBA00023136"/>
    </source>
</evidence>
<evidence type="ECO:0000256" key="4">
    <source>
        <dbReference type="ARBA" id="ARBA00022729"/>
    </source>
</evidence>
<dbReference type="InterPro" id="IPR032675">
    <property type="entry name" value="LRR_dom_sf"/>
</dbReference>
<evidence type="ECO:0000256" key="2">
    <source>
        <dbReference type="ARBA" id="ARBA00022614"/>
    </source>
</evidence>
<dbReference type="AlphaFoldDB" id="A0A6N2M819"/>
<evidence type="ECO:0000259" key="11">
    <source>
        <dbReference type="Pfam" id="PF08263"/>
    </source>
</evidence>
<evidence type="ECO:0000256" key="5">
    <source>
        <dbReference type="ARBA" id="ARBA00022737"/>
    </source>
</evidence>
<dbReference type="Gene3D" id="3.80.10.10">
    <property type="entry name" value="Ribonuclease Inhibitor"/>
    <property type="match status" value="1"/>
</dbReference>
<keyword evidence="3" id="KW-0812">Transmembrane</keyword>
<evidence type="ECO:0000256" key="1">
    <source>
        <dbReference type="ARBA" id="ARBA00004479"/>
    </source>
</evidence>
<dbReference type="InterPro" id="IPR046956">
    <property type="entry name" value="RLP23-like"/>
</dbReference>
<keyword evidence="7" id="KW-0472">Membrane</keyword>
<comment type="subcellular location">
    <subcellularLocation>
        <location evidence="1">Membrane</location>
        <topology evidence="1">Single-pass type I membrane protein</topology>
    </subcellularLocation>
</comment>
<organism evidence="12">
    <name type="scientific">Salix viminalis</name>
    <name type="common">Common osier</name>
    <name type="synonym">Basket willow</name>
    <dbReference type="NCBI Taxonomy" id="40686"/>
    <lineage>
        <taxon>Eukaryota</taxon>
        <taxon>Viridiplantae</taxon>
        <taxon>Streptophyta</taxon>
        <taxon>Embryophyta</taxon>
        <taxon>Tracheophyta</taxon>
        <taxon>Spermatophyta</taxon>
        <taxon>Magnoliopsida</taxon>
        <taxon>eudicotyledons</taxon>
        <taxon>Gunneridae</taxon>
        <taxon>Pentapetalae</taxon>
        <taxon>rosids</taxon>
        <taxon>fabids</taxon>
        <taxon>Malpighiales</taxon>
        <taxon>Salicaceae</taxon>
        <taxon>Saliceae</taxon>
        <taxon>Salix</taxon>
    </lineage>
</organism>
<dbReference type="EMBL" id="CAADRP010001702">
    <property type="protein sequence ID" value="VFU48574.1"/>
    <property type="molecule type" value="Genomic_DNA"/>
</dbReference>
<dbReference type="PANTHER" id="PTHR48061">
    <property type="entry name" value="LEUCINE-RICH REPEAT RECEPTOR PROTEIN KINASE EMS1-LIKE-RELATED"/>
    <property type="match status" value="1"/>
</dbReference>
<feature type="chain" id="PRO_5026716551" description="Leucine-rich repeat-containing N-terminal plant-type domain-containing protein" evidence="10">
    <location>
        <begin position="26"/>
        <end position="172"/>
    </location>
</feature>
<reference evidence="12" key="1">
    <citation type="submission" date="2019-03" db="EMBL/GenBank/DDBJ databases">
        <authorList>
            <person name="Mank J."/>
            <person name="Almeida P."/>
        </authorList>
    </citation>
    <scope>NUCLEOTIDE SEQUENCE</scope>
    <source>
        <strain evidence="12">78183</strain>
    </source>
</reference>
<feature type="domain" description="Leucine-rich repeat-containing N-terminal plant-type" evidence="11">
    <location>
        <begin position="38"/>
        <end position="85"/>
    </location>
</feature>
<sequence length="172" mass="19219">MGSVLLLSQILCLLFFHSHFQPSLSSSNFSSPVQLCPADQSLALLQFKNSFSMIPRWRDPCYEQPKRVLWREGTDCCSWDGVTCNMKTGHVIGLDLYCSKLYGTLHSNSTLFFLHHLQKLDLSNNDFNGSVISSSFGQLLHLTHLDLSASNFAANPPKSPFIVASLDLSKLH</sequence>